<protein>
    <submittedName>
        <fullName evidence="2">HEXXH motif domain-containing protein</fullName>
    </submittedName>
</protein>
<dbReference type="Proteomes" id="UP000306628">
    <property type="component" value="Unassembled WGS sequence"/>
</dbReference>
<feature type="region of interest" description="Disordered" evidence="1">
    <location>
        <begin position="403"/>
        <end position="428"/>
    </location>
</feature>
<sequence length="428" mass="46492">MTPAPHRISATAFSTLATGGGGARAVAELCSAQASKHRLLVRLLVTEARRVGHPHADLVTRAYEALSEMEADSPEEVDRCLRHPAVGAWALRTCRAIPGGGGDPGRLAALALAAAVRTRSARTLDAPVGGGALMLPSLGLLTLPADLPEVARVVVEPAETGAELRLADHTCRVDPSRDGPGWQVLHRITVTAGVLMTIDDLDPYRWPGDDVGGRLAEDRRERWTEHLREAWRILRVRHRTVAEEIATAVSVLTPVVPRSLDQHSASARDTFGTIALSDPIDGMGMALTLAHELQHAKLNALSEVVDLVEPDDGRRYYAPWRPDPRPLFGLLHGAYAHAAVAGFWRHHLRDPGRGPHAQVEFARWRDAAHQVTEALLDSGGLTKAGTRFVATLRDTLGRWRSESVTPTAAAQARRQSELHRQTWVKTNS</sequence>
<proteinExistence type="predicted"/>
<dbReference type="EMBL" id="VCKX01000019">
    <property type="protein sequence ID" value="TMR37062.1"/>
    <property type="molecule type" value="Genomic_DNA"/>
</dbReference>
<keyword evidence="3" id="KW-1185">Reference proteome</keyword>
<reference evidence="2 3" key="1">
    <citation type="submission" date="2019-05" db="EMBL/GenBank/DDBJ databases">
        <title>Draft genome sequence of Nonomuraea zeae DSM 100528.</title>
        <authorList>
            <person name="Saricaoglu S."/>
            <person name="Isik K."/>
        </authorList>
    </citation>
    <scope>NUCLEOTIDE SEQUENCE [LARGE SCALE GENOMIC DNA]</scope>
    <source>
        <strain evidence="2 3">DSM 100528</strain>
    </source>
</reference>
<name>A0A5S4GWE7_9ACTN</name>
<organism evidence="2 3">
    <name type="scientific">Nonomuraea zeae</name>
    <dbReference type="NCBI Taxonomy" id="1642303"/>
    <lineage>
        <taxon>Bacteria</taxon>
        <taxon>Bacillati</taxon>
        <taxon>Actinomycetota</taxon>
        <taxon>Actinomycetes</taxon>
        <taxon>Streptosporangiales</taxon>
        <taxon>Streptosporangiaceae</taxon>
        <taxon>Nonomuraea</taxon>
    </lineage>
</organism>
<dbReference type="OrthoDB" id="796761at2"/>
<comment type="caution">
    <text evidence="2">The sequence shown here is derived from an EMBL/GenBank/DDBJ whole genome shotgun (WGS) entry which is preliminary data.</text>
</comment>
<evidence type="ECO:0000313" key="3">
    <source>
        <dbReference type="Proteomes" id="UP000306628"/>
    </source>
</evidence>
<dbReference type="AlphaFoldDB" id="A0A5S4GWE7"/>
<dbReference type="NCBIfam" id="TIGR04267">
    <property type="entry name" value="mod_HExxH"/>
    <property type="match status" value="1"/>
</dbReference>
<dbReference type="InterPro" id="IPR026337">
    <property type="entry name" value="AKG_HExxH"/>
</dbReference>
<accession>A0A5S4GWE7</accession>
<evidence type="ECO:0000313" key="2">
    <source>
        <dbReference type="EMBL" id="TMR37062.1"/>
    </source>
</evidence>
<dbReference type="RefSeq" id="WP_138689158.1">
    <property type="nucleotide sequence ID" value="NZ_JBHSAZ010000028.1"/>
</dbReference>
<evidence type="ECO:0000256" key="1">
    <source>
        <dbReference type="SAM" id="MobiDB-lite"/>
    </source>
</evidence>
<gene>
    <name evidence="2" type="ORF">ETD85_09000</name>
</gene>